<accession>A0ABY8VP84</accession>
<gene>
    <name evidence="2" type="ORF">QP029_01005</name>
</gene>
<sequence length="71" mass="7674">MSIDRILDDFYERRGIVPQADVVPDHACQVFGPAPVTDVPDSDVSGDGHRTADPEGELDAARGVVEKLLRS</sequence>
<keyword evidence="3" id="KW-1185">Reference proteome</keyword>
<dbReference type="Proteomes" id="UP001238805">
    <property type="component" value="Chromosome"/>
</dbReference>
<proteinExistence type="predicted"/>
<evidence type="ECO:0000313" key="2">
    <source>
        <dbReference type="EMBL" id="WIM70478.1"/>
    </source>
</evidence>
<feature type="region of interest" description="Disordered" evidence="1">
    <location>
        <begin position="33"/>
        <end position="62"/>
    </location>
</feature>
<evidence type="ECO:0000256" key="1">
    <source>
        <dbReference type="SAM" id="MobiDB-lite"/>
    </source>
</evidence>
<name>A0ABY8VP84_9CORY</name>
<dbReference type="RefSeq" id="WP_284875067.1">
    <property type="nucleotide sequence ID" value="NZ_CP126970.1"/>
</dbReference>
<organism evidence="2 3">
    <name type="scientific">Corynebacterium suedekumii</name>
    <dbReference type="NCBI Taxonomy" id="3049801"/>
    <lineage>
        <taxon>Bacteria</taxon>
        <taxon>Bacillati</taxon>
        <taxon>Actinomycetota</taxon>
        <taxon>Actinomycetes</taxon>
        <taxon>Mycobacteriales</taxon>
        <taxon>Corynebacteriaceae</taxon>
        <taxon>Corynebacterium</taxon>
    </lineage>
</organism>
<protein>
    <submittedName>
        <fullName evidence="2">Uncharacterized protein</fullName>
    </submittedName>
</protein>
<dbReference type="EMBL" id="CP126970">
    <property type="protein sequence ID" value="WIM70478.1"/>
    <property type="molecule type" value="Genomic_DNA"/>
</dbReference>
<evidence type="ECO:0000313" key="3">
    <source>
        <dbReference type="Proteomes" id="UP001238805"/>
    </source>
</evidence>
<reference evidence="2 3" key="1">
    <citation type="submission" date="2023-05" db="EMBL/GenBank/DDBJ databases">
        <title>Corynebacterium suedekumii sp. nov. and Corynebacterium breve sp. nov. isolated from raw cow's milk.</title>
        <authorList>
            <person name="Baer M.K."/>
            <person name="Mehl L."/>
            <person name="Hellmuth R."/>
            <person name="Marke G."/>
            <person name="Lipski A."/>
        </authorList>
    </citation>
    <scope>NUCLEOTIDE SEQUENCE [LARGE SCALE GENOMIC DNA]</scope>
    <source>
        <strain evidence="2 3">LM112</strain>
    </source>
</reference>